<dbReference type="InterPro" id="IPR002347">
    <property type="entry name" value="SDR_fam"/>
</dbReference>
<organism evidence="4 5">
    <name type="scientific">Frankia torreyi</name>
    <dbReference type="NCBI Taxonomy" id="1856"/>
    <lineage>
        <taxon>Bacteria</taxon>
        <taxon>Bacillati</taxon>
        <taxon>Actinomycetota</taxon>
        <taxon>Actinomycetes</taxon>
        <taxon>Frankiales</taxon>
        <taxon>Frankiaceae</taxon>
        <taxon>Frankia</taxon>
    </lineage>
</organism>
<dbReference type="EMBL" id="JYFN01000014">
    <property type="protein sequence ID" value="KJE23307.1"/>
    <property type="molecule type" value="Genomic_DNA"/>
</dbReference>
<dbReference type="FunFam" id="3.40.50.720:FF:000084">
    <property type="entry name" value="Short-chain dehydrogenase reductase"/>
    <property type="match status" value="1"/>
</dbReference>
<dbReference type="InterPro" id="IPR020904">
    <property type="entry name" value="Sc_DH/Rdtase_CS"/>
</dbReference>
<dbReference type="Pfam" id="PF00106">
    <property type="entry name" value="adh_short"/>
    <property type="match status" value="1"/>
</dbReference>
<dbReference type="PRINTS" id="PR00081">
    <property type="entry name" value="GDHRDH"/>
</dbReference>
<evidence type="ECO:0000313" key="4">
    <source>
        <dbReference type="EMBL" id="KJE23307.1"/>
    </source>
</evidence>
<reference evidence="5" key="1">
    <citation type="submission" date="2015-02" db="EMBL/GenBank/DDBJ databases">
        <title>Draft Genome of Frankia sp. CpI1-S.</title>
        <authorList>
            <person name="Oshone R.T."/>
            <person name="Ngom M."/>
            <person name="Ghodhbane-Gtari F."/>
            <person name="Gtari M."/>
            <person name="Morris K."/>
            <person name="Thomas K."/>
            <person name="Sen A."/>
            <person name="Tisa L.S."/>
        </authorList>
    </citation>
    <scope>NUCLEOTIDE SEQUENCE [LARGE SCALE GENOMIC DNA]</scope>
    <source>
        <strain evidence="5">CpI1-S</strain>
    </source>
</reference>
<dbReference type="GO" id="GO:0032787">
    <property type="term" value="P:monocarboxylic acid metabolic process"/>
    <property type="evidence" value="ECO:0007669"/>
    <property type="project" value="UniProtKB-ARBA"/>
</dbReference>
<evidence type="ECO:0000256" key="3">
    <source>
        <dbReference type="RuleBase" id="RU000363"/>
    </source>
</evidence>
<dbReference type="InterPro" id="IPR036291">
    <property type="entry name" value="NAD(P)-bd_dom_sf"/>
</dbReference>
<keyword evidence="5" id="KW-1185">Reference proteome</keyword>
<evidence type="ECO:0008006" key="6">
    <source>
        <dbReference type="Google" id="ProtNLM"/>
    </source>
</evidence>
<dbReference type="SUPFAM" id="SSF51735">
    <property type="entry name" value="NAD(P)-binding Rossmann-fold domains"/>
    <property type="match status" value="1"/>
</dbReference>
<dbReference type="Gene3D" id="3.40.50.720">
    <property type="entry name" value="NAD(P)-binding Rossmann-like Domain"/>
    <property type="match status" value="1"/>
</dbReference>
<sequence>MDLGLRGKVAVVTGASKGMGRWTAVEFAREGADVVVVARGAEALASVAGQIEALGVRALAVPADLATAAGTEELFDRVRGVFGGCDILVNTLGSDEYDYLPLAETSDELFRAHLEIGLMAGVRTCRAAIPLMRARGGGAIVNLAAMSIRKQYPTMVAYTAAKAALASVSKNLARALGSDGIRVNTVCPGAILTEGVREKIEQFGPGRWVAPDALAASVGAPSTTEAPTTEEAFLAISRDMGGAGRGLVPDLGRPGRPEEIAAAIVFLCSARAGYITGALLNVDGGSDF</sequence>
<gene>
    <name evidence="4" type="ORF">FF36_02265</name>
</gene>
<dbReference type="OrthoDB" id="3676637at2"/>
<comment type="caution">
    <text evidence="4">The sequence shown here is derived from an EMBL/GenBank/DDBJ whole genome shotgun (WGS) entry which is preliminary data.</text>
</comment>
<dbReference type="PRINTS" id="PR00080">
    <property type="entry name" value="SDRFAMILY"/>
</dbReference>
<name>A0A0D8BIU2_9ACTN</name>
<dbReference type="Proteomes" id="UP000032545">
    <property type="component" value="Unassembled WGS sequence"/>
</dbReference>
<reference evidence="4 5" key="2">
    <citation type="journal article" date="2016" name="Genome Announc.">
        <title>Permanent Draft Genome Sequences for Two Variants of Frankia sp. Strain CpI1, the First Frankia Strain Isolated from Root Nodules of Comptonia peregrina.</title>
        <authorList>
            <person name="Oshone R."/>
            <person name="Hurst S.G.IV."/>
            <person name="Abebe-Akele F."/>
            <person name="Simpson S."/>
            <person name="Morris K."/>
            <person name="Thomas W.K."/>
            <person name="Tisa L.S."/>
        </authorList>
    </citation>
    <scope>NUCLEOTIDE SEQUENCE [LARGE SCALE GENOMIC DNA]</scope>
    <source>
        <strain evidence="5">CpI1-S</strain>
    </source>
</reference>
<dbReference type="PATRIC" id="fig|1502723.3.peg.1283"/>
<comment type="similarity">
    <text evidence="1 3">Belongs to the short-chain dehydrogenases/reductases (SDR) family.</text>
</comment>
<dbReference type="PROSITE" id="PS00061">
    <property type="entry name" value="ADH_SHORT"/>
    <property type="match status" value="1"/>
</dbReference>
<proteinExistence type="inferred from homology"/>
<dbReference type="RefSeq" id="WP_044884930.1">
    <property type="nucleotide sequence ID" value="NZ_JYFN01000014.1"/>
</dbReference>
<dbReference type="PANTHER" id="PTHR42879">
    <property type="entry name" value="3-OXOACYL-(ACYL-CARRIER-PROTEIN) REDUCTASE"/>
    <property type="match status" value="1"/>
</dbReference>
<evidence type="ECO:0000256" key="2">
    <source>
        <dbReference type="ARBA" id="ARBA00023002"/>
    </source>
</evidence>
<accession>A0A0D8BIU2</accession>
<dbReference type="InterPro" id="IPR050259">
    <property type="entry name" value="SDR"/>
</dbReference>
<evidence type="ECO:0000313" key="5">
    <source>
        <dbReference type="Proteomes" id="UP000032545"/>
    </source>
</evidence>
<protein>
    <recommendedName>
        <fullName evidence="6">Short-chain alcohol dehydrogenase</fullName>
    </recommendedName>
</protein>
<evidence type="ECO:0000256" key="1">
    <source>
        <dbReference type="ARBA" id="ARBA00006484"/>
    </source>
</evidence>
<dbReference type="GO" id="GO:0016491">
    <property type="term" value="F:oxidoreductase activity"/>
    <property type="evidence" value="ECO:0007669"/>
    <property type="project" value="UniProtKB-KW"/>
</dbReference>
<keyword evidence="2" id="KW-0560">Oxidoreductase</keyword>
<dbReference type="AlphaFoldDB" id="A0A0D8BIU2"/>
<dbReference type="Pfam" id="PF13561">
    <property type="entry name" value="adh_short_C2"/>
    <property type="match status" value="1"/>
</dbReference>